<feature type="binding site" evidence="12">
    <location>
        <position position="91"/>
    </location>
    <ligand>
        <name>Ca(2+)</name>
        <dbReference type="ChEBI" id="CHEBI:29108"/>
        <label>1</label>
    </ligand>
</feature>
<keyword evidence="12 15" id="KW-0106">Calcium</keyword>
<feature type="signal peptide" evidence="15">
    <location>
        <begin position="1"/>
        <end position="21"/>
    </location>
</feature>
<evidence type="ECO:0000313" key="18">
    <source>
        <dbReference type="Proteomes" id="UP000807469"/>
    </source>
</evidence>
<evidence type="ECO:0000256" key="13">
    <source>
        <dbReference type="PIRSR" id="PIRSR601621-3"/>
    </source>
</evidence>
<keyword evidence="3" id="KW-0964">Secreted</keyword>
<feature type="chain" id="PRO_5040535433" description="Peroxidase" evidence="15">
    <location>
        <begin position="22"/>
        <end position="208"/>
    </location>
</feature>
<dbReference type="InterPro" id="IPR019794">
    <property type="entry name" value="Peroxidases_AS"/>
</dbReference>
<keyword evidence="8 12" id="KW-0408">Iron</keyword>
<evidence type="ECO:0000256" key="11">
    <source>
        <dbReference type="PIRSR" id="PIRSR601621-1"/>
    </source>
</evidence>
<keyword evidence="7 15" id="KW-0560">Oxidoreductase</keyword>
<sequence>MTYARLSTIVALAFTTVTVNAGLVKRVTCSNGNTTTNAVCCPLFDAVDFLQTNLFDGSQCGEEAHSALRISFHDAIGFSINGGKGGGADGSILVFNQTELAYHANGGIDDIVADQFPIFQTLNQQMNISAGDFLHLAGAVGTSNCPGAPRLQFMFGRPAPVAAAPDLTVPEPTDSVTDILARFADAGFSPAEAVALLSSHTIAAADVI</sequence>
<dbReference type="InterPro" id="IPR001621">
    <property type="entry name" value="Ligninase"/>
</dbReference>
<dbReference type="GO" id="GO:0000302">
    <property type="term" value="P:response to reactive oxygen species"/>
    <property type="evidence" value="ECO:0007669"/>
    <property type="project" value="TreeGrafter"/>
</dbReference>
<dbReference type="InterPro" id="IPR002016">
    <property type="entry name" value="Haem_peroxidase"/>
</dbReference>
<feature type="binding site" evidence="12">
    <location>
        <position position="201"/>
    </location>
    <ligand>
        <name>Ca(2+)</name>
        <dbReference type="ChEBI" id="CHEBI:29108"/>
        <label>2</label>
    </ligand>
</feature>
<dbReference type="SUPFAM" id="SSF48113">
    <property type="entry name" value="Heme-dependent peroxidases"/>
    <property type="match status" value="1"/>
</dbReference>
<accession>A0A9P5YUR2</accession>
<evidence type="ECO:0000256" key="6">
    <source>
        <dbReference type="ARBA" id="ARBA00022723"/>
    </source>
</evidence>
<feature type="disulfide bond" evidence="14">
    <location>
        <begin position="60"/>
        <end position="145"/>
    </location>
</feature>
<dbReference type="OrthoDB" id="2113341at2759"/>
<dbReference type="PROSITE" id="PS00435">
    <property type="entry name" value="PEROXIDASE_1"/>
    <property type="match status" value="1"/>
</dbReference>
<keyword evidence="5 12" id="KW-0349">Heme</keyword>
<evidence type="ECO:0000256" key="2">
    <source>
        <dbReference type="ARBA" id="ARBA00006089"/>
    </source>
</evidence>
<comment type="cofactor">
    <cofactor evidence="12">
        <name>heme b</name>
        <dbReference type="ChEBI" id="CHEBI:60344"/>
    </cofactor>
    <text evidence="12">Binds 1 heme b (iron(II)-protoporphyrin IX) group per subunit.</text>
</comment>
<evidence type="ECO:0000256" key="12">
    <source>
        <dbReference type="PIRSR" id="PIRSR601621-2"/>
    </source>
</evidence>
<feature type="active site" description="Proton acceptor" evidence="11">
    <location>
        <position position="73"/>
    </location>
</feature>
<dbReference type="GO" id="GO:0005576">
    <property type="term" value="C:extracellular region"/>
    <property type="evidence" value="ECO:0007669"/>
    <property type="project" value="UniProtKB-SubCell"/>
</dbReference>
<keyword evidence="10" id="KW-0325">Glycoprotein</keyword>
<evidence type="ECO:0000313" key="17">
    <source>
        <dbReference type="EMBL" id="KAF9474271.1"/>
    </source>
</evidence>
<evidence type="ECO:0000256" key="3">
    <source>
        <dbReference type="ARBA" id="ARBA00022525"/>
    </source>
</evidence>
<keyword evidence="4 15" id="KW-0575">Peroxidase</keyword>
<evidence type="ECO:0000256" key="9">
    <source>
        <dbReference type="ARBA" id="ARBA00023157"/>
    </source>
</evidence>
<feature type="binding site" description="axial binding residue" evidence="12">
    <location>
        <position position="200"/>
    </location>
    <ligand>
        <name>heme b</name>
        <dbReference type="ChEBI" id="CHEBI:60344"/>
    </ligand>
    <ligandPart>
        <name>Fe</name>
        <dbReference type="ChEBI" id="CHEBI:18248"/>
    </ligandPart>
</feature>
<dbReference type="InterPro" id="IPR019793">
    <property type="entry name" value="Peroxidases_heam-ligand_BS"/>
</dbReference>
<dbReference type="PRINTS" id="PR00458">
    <property type="entry name" value="PEROXIDASE"/>
</dbReference>
<evidence type="ECO:0000256" key="7">
    <source>
        <dbReference type="ARBA" id="ARBA00023002"/>
    </source>
</evidence>
<protein>
    <recommendedName>
        <fullName evidence="15">Peroxidase</fullName>
        <ecNumber evidence="15">1.11.1.-</ecNumber>
    </recommendedName>
</protein>
<comment type="cofactor">
    <cofactor evidence="12 15">
        <name>Ca(2+)</name>
        <dbReference type="ChEBI" id="CHEBI:29108"/>
    </cofactor>
    <text evidence="12 15">Binds 2 calcium ions per subunit.</text>
</comment>
<evidence type="ECO:0000256" key="4">
    <source>
        <dbReference type="ARBA" id="ARBA00022559"/>
    </source>
</evidence>
<dbReference type="Gene3D" id="1.10.520.10">
    <property type="match status" value="1"/>
</dbReference>
<dbReference type="EMBL" id="MU155388">
    <property type="protein sequence ID" value="KAF9474271.1"/>
    <property type="molecule type" value="Genomic_DNA"/>
</dbReference>
<feature type="non-terminal residue" evidence="17">
    <location>
        <position position="208"/>
    </location>
</feature>
<dbReference type="GO" id="GO:0042744">
    <property type="term" value="P:hydrogen peroxide catabolic process"/>
    <property type="evidence" value="ECO:0007669"/>
    <property type="project" value="TreeGrafter"/>
</dbReference>
<feature type="site" description="Transition state stabilizer" evidence="13">
    <location>
        <position position="69"/>
    </location>
</feature>
<comment type="similarity">
    <text evidence="2 15">Belongs to the peroxidase family. Ligninase subfamily.</text>
</comment>
<feature type="binding site" evidence="12">
    <location>
        <position position="87"/>
    </location>
    <ligand>
        <name>Ca(2+)</name>
        <dbReference type="ChEBI" id="CHEBI:29108"/>
        <label>1</label>
    </ligand>
</feature>
<feature type="binding site" evidence="12">
    <location>
        <position position="74"/>
    </location>
    <ligand>
        <name>Ca(2+)</name>
        <dbReference type="ChEBI" id="CHEBI:29108"/>
        <label>1</label>
    </ligand>
</feature>
<feature type="domain" description="Plant heme peroxidase family profile" evidence="16">
    <location>
        <begin position="64"/>
        <end position="208"/>
    </location>
</feature>
<evidence type="ECO:0000259" key="16">
    <source>
        <dbReference type="PROSITE" id="PS50873"/>
    </source>
</evidence>
<dbReference type="PRINTS" id="PR00462">
    <property type="entry name" value="LIGNINASE"/>
</dbReference>
<dbReference type="GO" id="GO:0020037">
    <property type="term" value="F:heme binding"/>
    <property type="evidence" value="ECO:0007669"/>
    <property type="project" value="UniProtKB-UniRule"/>
</dbReference>
<feature type="disulfide bond" evidence="14">
    <location>
        <begin position="29"/>
        <end position="41"/>
    </location>
</feature>
<dbReference type="EC" id="1.11.1.-" evidence="15"/>
<dbReference type="PANTHER" id="PTHR31356">
    <property type="entry name" value="THYLAKOID LUMENAL 29 KDA PROTEIN, CHLOROPLASTIC-RELATED"/>
    <property type="match status" value="1"/>
</dbReference>
<keyword evidence="15" id="KW-0732">Signal</keyword>
<evidence type="ECO:0000256" key="15">
    <source>
        <dbReference type="RuleBase" id="RU363051"/>
    </source>
</evidence>
<dbReference type="InterPro" id="IPR044831">
    <property type="entry name" value="Ccp1-like"/>
</dbReference>
<dbReference type="AlphaFoldDB" id="A0A9P5YUR2"/>
<proteinExistence type="inferred from homology"/>
<reference evidence="17" key="1">
    <citation type="submission" date="2020-11" db="EMBL/GenBank/DDBJ databases">
        <authorList>
            <consortium name="DOE Joint Genome Institute"/>
            <person name="Ahrendt S."/>
            <person name="Riley R."/>
            <person name="Andreopoulos W."/>
            <person name="Labutti K."/>
            <person name="Pangilinan J."/>
            <person name="Ruiz-Duenas F.J."/>
            <person name="Barrasa J.M."/>
            <person name="Sanchez-Garcia M."/>
            <person name="Camarero S."/>
            <person name="Miyauchi S."/>
            <person name="Serrano A."/>
            <person name="Linde D."/>
            <person name="Babiker R."/>
            <person name="Drula E."/>
            <person name="Ayuso-Fernandez I."/>
            <person name="Pacheco R."/>
            <person name="Padilla G."/>
            <person name="Ferreira P."/>
            <person name="Barriuso J."/>
            <person name="Kellner H."/>
            <person name="Castanera R."/>
            <person name="Alfaro M."/>
            <person name="Ramirez L."/>
            <person name="Pisabarro A.G."/>
            <person name="Kuo A."/>
            <person name="Tritt A."/>
            <person name="Lipzen A."/>
            <person name="He G."/>
            <person name="Yan M."/>
            <person name="Ng V."/>
            <person name="Cullen D."/>
            <person name="Martin F."/>
            <person name="Rosso M.-N."/>
            <person name="Henrissat B."/>
            <person name="Hibbett D."/>
            <person name="Martinez A.T."/>
            <person name="Grigoriev I.V."/>
        </authorList>
    </citation>
    <scope>NUCLEOTIDE SEQUENCE</scope>
    <source>
        <strain evidence="17">CIRM-BRFM 674</strain>
    </source>
</reference>
<dbReference type="PROSITE" id="PS00436">
    <property type="entry name" value="PEROXIDASE_2"/>
    <property type="match status" value="1"/>
</dbReference>
<feature type="binding site" evidence="12">
    <location>
        <position position="89"/>
    </location>
    <ligand>
        <name>Ca(2+)</name>
        <dbReference type="ChEBI" id="CHEBI:29108"/>
        <label>1</label>
    </ligand>
</feature>
<dbReference type="Pfam" id="PF00141">
    <property type="entry name" value="peroxidase"/>
    <property type="match status" value="1"/>
</dbReference>
<organism evidence="17 18">
    <name type="scientific">Pholiota conissans</name>
    <dbReference type="NCBI Taxonomy" id="109636"/>
    <lineage>
        <taxon>Eukaryota</taxon>
        <taxon>Fungi</taxon>
        <taxon>Dikarya</taxon>
        <taxon>Basidiomycota</taxon>
        <taxon>Agaricomycotina</taxon>
        <taxon>Agaricomycetes</taxon>
        <taxon>Agaricomycetidae</taxon>
        <taxon>Agaricales</taxon>
        <taxon>Agaricineae</taxon>
        <taxon>Strophariaceae</taxon>
        <taxon>Pholiota</taxon>
    </lineage>
</organism>
<dbReference type="InterPro" id="IPR010255">
    <property type="entry name" value="Haem_peroxidase_sf"/>
</dbReference>
<evidence type="ECO:0000256" key="14">
    <source>
        <dbReference type="PIRSR" id="PIRSR601621-4"/>
    </source>
</evidence>
<dbReference type="GO" id="GO:0046872">
    <property type="term" value="F:metal ion binding"/>
    <property type="evidence" value="ECO:0007669"/>
    <property type="project" value="UniProtKB-UniRule"/>
</dbReference>
<dbReference type="Proteomes" id="UP000807469">
    <property type="component" value="Unassembled WGS sequence"/>
</dbReference>
<dbReference type="GO" id="GO:0004601">
    <property type="term" value="F:peroxidase activity"/>
    <property type="evidence" value="ECO:0007669"/>
    <property type="project" value="UniProtKB-KW"/>
</dbReference>
<evidence type="ECO:0000256" key="10">
    <source>
        <dbReference type="ARBA" id="ARBA00023180"/>
    </source>
</evidence>
<evidence type="ECO:0000256" key="1">
    <source>
        <dbReference type="ARBA" id="ARBA00004613"/>
    </source>
</evidence>
<evidence type="ECO:0000256" key="8">
    <source>
        <dbReference type="ARBA" id="ARBA00023004"/>
    </source>
</evidence>
<keyword evidence="18" id="KW-1185">Reference proteome</keyword>
<keyword evidence="6 12" id="KW-0479">Metal-binding</keyword>
<keyword evidence="9 14" id="KW-1015">Disulfide bond</keyword>
<evidence type="ECO:0000256" key="5">
    <source>
        <dbReference type="ARBA" id="ARBA00022617"/>
    </source>
</evidence>
<dbReference type="PANTHER" id="PTHR31356:SF66">
    <property type="entry name" value="CATALASE-PEROXIDASE"/>
    <property type="match status" value="1"/>
</dbReference>
<dbReference type="PROSITE" id="PS50873">
    <property type="entry name" value="PEROXIDASE_4"/>
    <property type="match status" value="1"/>
</dbReference>
<dbReference type="GO" id="GO:0034599">
    <property type="term" value="P:cellular response to oxidative stress"/>
    <property type="evidence" value="ECO:0007669"/>
    <property type="project" value="InterPro"/>
</dbReference>
<comment type="subcellular location">
    <subcellularLocation>
        <location evidence="1">Secreted</location>
    </subcellularLocation>
</comment>
<comment type="caution">
    <text evidence="17">The sequence shown here is derived from an EMBL/GenBank/DDBJ whole genome shotgun (WGS) entry which is preliminary data.</text>
</comment>
<gene>
    <name evidence="17" type="ORF">BDN70DRAFT_326070</name>
</gene>
<name>A0A9P5YUR2_9AGAR</name>